<organism evidence="3 4">
    <name type="scientific">Mycena belliarum</name>
    <dbReference type="NCBI Taxonomy" id="1033014"/>
    <lineage>
        <taxon>Eukaryota</taxon>
        <taxon>Fungi</taxon>
        <taxon>Dikarya</taxon>
        <taxon>Basidiomycota</taxon>
        <taxon>Agaricomycotina</taxon>
        <taxon>Agaricomycetes</taxon>
        <taxon>Agaricomycetidae</taxon>
        <taxon>Agaricales</taxon>
        <taxon>Marasmiineae</taxon>
        <taxon>Mycenaceae</taxon>
        <taxon>Mycena</taxon>
    </lineage>
</organism>
<evidence type="ECO:0000256" key="1">
    <source>
        <dbReference type="SAM" id="MobiDB-lite"/>
    </source>
</evidence>
<proteinExistence type="predicted"/>
<protein>
    <recommendedName>
        <fullName evidence="2">Bacteriophage T5 Orf172 DNA-binding domain-containing protein</fullName>
    </recommendedName>
</protein>
<dbReference type="EMBL" id="JARJCN010000139">
    <property type="protein sequence ID" value="KAJ7069024.1"/>
    <property type="molecule type" value="Genomic_DNA"/>
</dbReference>
<feature type="domain" description="Bacteriophage T5 Orf172 DNA-binding" evidence="2">
    <location>
        <begin position="554"/>
        <end position="634"/>
    </location>
</feature>
<feature type="compositionally biased region" description="Basic residues" evidence="1">
    <location>
        <begin position="77"/>
        <end position="87"/>
    </location>
</feature>
<accession>A0AAD6TNU7</accession>
<evidence type="ECO:0000313" key="3">
    <source>
        <dbReference type="EMBL" id="KAJ7069024.1"/>
    </source>
</evidence>
<name>A0AAD6TNU7_9AGAR</name>
<feature type="compositionally biased region" description="Basic and acidic residues" evidence="1">
    <location>
        <begin position="215"/>
        <end position="229"/>
    </location>
</feature>
<dbReference type="AlphaFoldDB" id="A0AAD6TNU7"/>
<reference evidence="3" key="1">
    <citation type="submission" date="2023-03" db="EMBL/GenBank/DDBJ databases">
        <title>Massive genome expansion in bonnet fungi (Mycena s.s.) driven by repeated elements and novel gene families across ecological guilds.</title>
        <authorList>
            <consortium name="Lawrence Berkeley National Laboratory"/>
            <person name="Harder C.B."/>
            <person name="Miyauchi S."/>
            <person name="Viragh M."/>
            <person name="Kuo A."/>
            <person name="Thoen E."/>
            <person name="Andreopoulos B."/>
            <person name="Lu D."/>
            <person name="Skrede I."/>
            <person name="Drula E."/>
            <person name="Henrissat B."/>
            <person name="Morin E."/>
            <person name="Kohler A."/>
            <person name="Barry K."/>
            <person name="LaButti K."/>
            <person name="Morin E."/>
            <person name="Salamov A."/>
            <person name="Lipzen A."/>
            <person name="Mereny Z."/>
            <person name="Hegedus B."/>
            <person name="Baldrian P."/>
            <person name="Stursova M."/>
            <person name="Weitz H."/>
            <person name="Taylor A."/>
            <person name="Grigoriev I.V."/>
            <person name="Nagy L.G."/>
            <person name="Martin F."/>
            <person name="Kauserud H."/>
        </authorList>
    </citation>
    <scope>NUCLEOTIDE SEQUENCE</scope>
    <source>
        <strain evidence="3">CBHHK173m</strain>
    </source>
</reference>
<feature type="compositionally biased region" description="Low complexity" evidence="1">
    <location>
        <begin position="270"/>
        <end position="293"/>
    </location>
</feature>
<evidence type="ECO:0000259" key="2">
    <source>
        <dbReference type="Pfam" id="PF10544"/>
    </source>
</evidence>
<gene>
    <name evidence="3" type="ORF">B0H15DRAFT_807277</name>
</gene>
<feature type="region of interest" description="Disordered" evidence="1">
    <location>
        <begin position="1"/>
        <end position="127"/>
    </location>
</feature>
<comment type="caution">
    <text evidence="3">The sequence shown here is derived from an EMBL/GenBank/DDBJ whole genome shotgun (WGS) entry which is preliminary data.</text>
</comment>
<dbReference type="Pfam" id="PF10544">
    <property type="entry name" value="T5orf172"/>
    <property type="match status" value="1"/>
</dbReference>
<dbReference type="InterPro" id="IPR018306">
    <property type="entry name" value="Phage_T5_Orf172_DNA-bd"/>
</dbReference>
<evidence type="ECO:0000313" key="4">
    <source>
        <dbReference type="Proteomes" id="UP001222325"/>
    </source>
</evidence>
<feature type="region of interest" description="Disordered" evidence="1">
    <location>
        <begin position="403"/>
        <end position="424"/>
    </location>
</feature>
<sequence length="659" mass="70909">MRRAPFLPRPARTSSPFAATPVPASRRTKARVARVARCARLPRSPSRRDAALESGGVGDRWGADASGAEIPSPTRPHPFKRGGRRRQSTGARDADRPGIRVDSGARGAPQDRGAHHALPPAPSLAICPVARTARRGERGDPRPRARPLLQAYASGLSPQIIQIGGKKKATTHCVSSPSASAQFVVGEIAEIAPQERHHSPSGYRASWHSSPSPARDTKQAREGGYEDQPRSALATLASRVHSHRDIKRDDANRSSCASPGSLGPESGGRSTDPLSAATPAAAPTFSAASPARSPTHRRGPDAAHRARMTAADMFSLSILLSEAGLCRDASVEGRVFPASVRGRSDVWLYSAAPHEDASTGPLPFGLRRRRVEAIGGGDYEAASPGKVARSGVLKAVARSTETARRLGSNVHNESHVEHAQEGPLGVVSRLNAKDDHRADRGRRDARRARAAESRALMSVMVGDEPHSTRDLHISIIDNQRERRHPPAMSQLARIRRLPAADDQYKELVALGATAYAKEGPGDVYFCVRFPPSLVAAVNAGRLPVTALKAADLEIKGGSARDVDRRIPQYTVCQETQPLLFWAYCSVPYCRLTERLLHLKLKALGADLVPEPCDCKVKHREFFSLSVFSTIEDFEAVVKSVVEDAGESNLSVADELEESS</sequence>
<feature type="region of interest" description="Disordered" evidence="1">
    <location>
        <begin position="194"/>
        <end position="305"/>
    </location>
</feature>
<dbReference type="Proteomes" id="UP001222325">
    <property type="component" value="Unassembled WGS sequence"/>
</dbReference>
<feature type="region of interest" description="Disordered" evidence="1">
    <location>
        <begin position="432"/>
        <end position="451"/>
    </location>
</feature>
<keyword evidence="4" id="KW-1185">Reference proteome</keyword>